<comment type="subcellular location">
    <subcellularLocation>
        <location evidence="10">Cytoplasm</location>
    </subcellularLocation>
</comment>
<comment type="catalytic activity">
    <reaction evidence="9">
        <text>L-seryl-[protein] + ATP = O-phospho-L-seryl-[protein] + ADP + H(+)</text>
        <dbReference type="Rhea" id="RHEA:17989"/>
        <dbReference type="Rhea" id="RHEA-COMP:9863"/>
        <dbReference type="Rhea" id="RHEA-COMP:11604"/>
        <dbReference type="ChEBI" id="CHEBI:15378"/>
        <dbReference type="ChEBI" id="CHEBI:29999"/>
        <dbReference type="ChEBI" id="CHEBI:30616"/>
        <dbReference type="ChEBI" id="CHEBI:83421"/>
        <dbReference type="ChEBI" id="CHEBI:456216"/>
        <dbReference type="EC" id="2.7.11.24"/>
    </reaction>
</comment>
<dbReference type="PROSITE" id="PS50011">
    <property type="entry name" value="PROTEIN_KINASE_DOM"/>
    <property type="match status" value="1"/>
</dbReference>
<dbReference type="Gene3D" id="1.10.510.10">
    <property type="entry name" value="Transferase(Phosphotransferase) domain 1"/>
    <property type="match status" value="1"/>
</dbReference>
<evidence type="ECO:0000256" key="9">
    <source>
        <dbReference type="ARBA" id="ARBA00048312"/>
    </source>
</evidence>
<evidence type="ECO:0000256" key="3">
    <source>
        <dbReference type="ARBA" id="ARBA00022553"/>
    </source>
</evidence>
<dbReference type="Pfam" id="PF00069">
    <property type="entry name" value="Pkinase"/>
    <property type="match status" value="1"/>
</dbReference>
<evidence type="ECO:0000259" key="11">
    <source>
        <dbReference type="PROSITE" id="PS50011"/>
    </source>
</evidence>
<dbReference type="InterPro" id="IPR003527">
    <property type="entry name" value="MAP_kinase_CS"/>
</dbReference>
<protein>
    <recommendedName>
        <fullName evidence="10">Stress-activated protein kinase JNK</fullName>
        <ecNumber evidence="10">2.7.11.24</ecNumber>
    </recommendedName>
</protein>
<comment type="cofactor">
    <cofactor evidence="10">
        <name>Mg(2+)</name>
        <dbReference type="ChEBI" id="CHEBI:18420"/>
    </cofactor>
</comment>
<dbReference type="InterPro" id="IPR008271">
    <property type="entry name" value="Ser/Thr_kinase_AS"/>
</dbReference>
<evidence type="ECO:0000313" key="13">
    <source>
        <dbReference type="Proteomes" id="UP001303046"/>
    </source>
</evidence>
<feature type="domain" description="Protein kinase" evidence="11">
    <location>
        <begin position="468"/>
        <end position="768"/>
    </location>
</feature>
<keyword evidence="10" id="KW-0460">Magnesium</keyword>
<name>A0ABR1DBF4_NECAM</name>
<dbReference type="InterPro" id="IPR000719">
    <property type="entry name" value="Prot_kinase_dom"/>
</dbReference>
<dbReference type="PRINTS" id="PR01772">
    <property type="entry name" value="JNKMAPKINASE"/>
</dbReference>
<reference evidence="12 13" key="1">
    <citation type="submission" date="2023-08" db="EMBL/GenBank/DDBJ databases">
        <title>A Necator americanus chromosomal reference genome.</title>
        <authorList>
            <person name="Ilik V."/>
            <person name="Petrzelkova K.J."/>
            <person name="Pardy F."/>
            <person name="Fuh T."/>
            <person name="Niatou-Singa F.S."/>
            <person name="Gouil Q."/>
            <person name="Baker L."/>
            <person name="Ritchie M.E."/>
            <person name="Jex A.R."/>
            <person name="Gazzola D."/>
            <person name="Li H."/>
            <person name="Toshio Fujiwara R."/>
            <person name="Zhan B."/>
            <person name="Aroian R.V."/>
            <person name="Pafco B."/>
            <person name="Schwarz E.M."/>
        </authorList>
    </citation>
    <scope>NUCLEOTIDE SEQUENCE [LARGE SCALE GENOMIC DNA]</scope>
    <source>
        <strain evidence="12 13">Aroian</strain>
        <tissue evidence="12">Whole animal</tissue>
    </source>
</reference>
<evidence type="ECO:0000256" key="1">
    <source>
        <dbReference type="ARBA" id="ARBA00008832"/>
    </source>
</evidence>
<keyword evidence="4 10" id="KW-0808">Transferase</keyword>
<comment type="caution">
    <text evidence="12">The sequence shown here is derived from an EMBL/GenBank/DDBJ whole genome shotgun (WGS) entry which is preliminary data.</text>
</comment>
<keyword evidence="7 10" id="KW-0067">ATP-binding</keyword>
<dbReference type="SMART" id="SM00220">
    <property type="entry name" value="S_TKc"/>
    <property type="match status" value="1"/>
</dbReference>
<dbReference type="SUPFAM" id="SSF56112">
    <property type="entry name" value="Protein kinase-like (PK-like)"/>
    <property type="match status" value="1"/>
</dbReference>
<dbReference type="PROSITE" id="PS01351">
    <property type="entry name" value="MAPK"/>
    <property type="match status" value="1"/>
</dbReference>
<dbReference type="Proteomes" id="UP001303046">
    <property type="component" value="Unassembled WGS sequence"/>
</dbReference>
<evidence type="ECO:0000256" key="5">
    <source>
        <dbReference type="ARBA" id="ARBA00022741"/>
    </source>
</evidence>
<evidence type="ECO:0000256" key="2">
    <source>
        <dbReference type="ARBA" id="ARBA00022527"/>
    </source>
</evidence>
<comment type="catalytic activity">
    <reaction evidence="8">
        <text>L-threonyl-[protein] + ATP = O-phospho-L-threonyl-[protein] + ADP + H(+)</text>
        <dbReference type="Rhea" id="RHEA:46608"/>
        <dbReference type="Rhea" id="RHEA-COMP:11060"/>
        <dbReference type="Rhea" id="RHEA-COMP:11605"/>
        <dbReference type="ChEBI" id="CHEBI:15378"/>
        <dbReference type="ChEBI" id="CHEBI:30013"/>
        <dbReference type="ChEBI" id="CHEBI:30616"/>
        <dbReference type="ChEBI" id="CHEBI:61977"/>
        <dbReference type="ChEBI" id="CHEBI:456216"/>
        <dbReference type="EC" id="2.7.11.24"/>
    </reaction>
</comment>
<keyword evidence="6 10" id="KW-0418">Kinase</keyword>
<evidence type="ECO:0000256" key="7">
    <source>
        <dbReference type="ARBA" id="ARBA00022840"/>
    </source>
</evidence>
<evidence type="ECO:0000256" key="6">
    <source>
        <dbReference type="ARBA" id="ARBA00022777"/>
    </source>
</evidence>
<proteinExistence type="inferred from homology"/>
<evidence type="ECO:0000256" key="10">
    <source>
        <dbReference type="RuleBase" id="RU368052"/>
    </source>
</evidence>
<dbReference type="EC" id="2.7.11.24" evidence="10"/>
<keyword evidence="5 10" id="KW-0547">Nucleotide-binding</keyword>
<evidence type="ECO:0000313" key="12">
    <source>
        <dbReference type="EMBL" id="KAK6747376.1"/>
    </source>
</evidence>
<sequence length="820" mass="94293">MKGSAQSPKQVSFSITYDLRSYRKASKYSAANIKTRMNSSTLATPKLETIFEEPECGGVKRKEDRRFVLDATKRSLPSLAWVVSKEWEAGLPKPIELAEMQELIRKLYRMNDFDKIDSSFMLNYKSLNSYVNVSIIQKHFCVIHELLPKEKHRFPRMWGYTVIASKQWSRRPIHHSATHFDFDGPVCAQAADVFERTQSRTLVVAGASRYAVKGDYPSTCQPQFQTADASHNNVTMFHWVSVVLKDLAEEDMQTLRKEDDHFFIQWHGMAETSCMASDVFLSAGIQNSSIYEKNIPVTKLMMSFNRLASPSGMTANTPRQDSECRLTARTNVFGRYINNVPLDKVCRTSPKEDDISGRFVHVEQKAASRESIPLWSSVIKDAFPVAQGYFCLSSTYSLVFNQTYVPSVSCCYEFFEYKERRKFQFMEIDKCNGNVPTEADYDTSNFHQIVVTDPHTRSSCTFTIPKRYINLKFLNAGAQGTVVSADDTVSGTKVAIKKMQQPFVMTMSARRAYREFVLLTTIKHPNIIQLLSAFTPQNELSRFREVYLVMELMSHNLHEVICKLRLDHKTLSFFVYQMLCAIKHLHNSGVIHRDLKPSNIVVNDKCILKVLDFGLARKKTVDSAMRMSDYVVTRYYRAPEVILGLPYSEKVDIWSVGCIFAEMINHRVLFPGLDRVDQWTKIINVMGTPSEDFISKLGSSATVYVRSLPHQAGIPIEEIAPDTNFLKDTENSRANLTAEWGRDLLSKMLVINPDNRFSVEESLNHPYVKVWYREEEVNAPQSENRYKEEIDYADKPLSEWKELIFDEVKQYERQHNIFES</sequence>
<dbReference type="InterPro" id="IPR050117">
    <property type="entry name" value="MAPK"/>
</dbReference>
<keyword evidence="13" id="KW-1185">Reference proteome</keyword>
<organism evidence="12 13">
    <name type="scientific">Necator americanus</name>
    <name type="common">Human hookworm</name>
    <dbReference type="NCBI Taxonomy" id="51031"/>
    <lineage>
        <taxon>Eukaryota</taxon>
        <taxon>Metazoa</taxon>
        <taxon>Ecdysozoa</taxon>
        <taxon>Nematoda</taxon>
        <taxon>Chromadorea</taxon>
        <taxon>Rhabditida</taxon>
        <taxon>Rhabditina</taxon>
        <taxon>Rhabditomorpha</taxon>
        <taxon>Strongyloidea</taxon>
        <taxon>Ancylostomatidae</taxon>
        <taxon>Bunostominae</taxon>
        <taxon>Necator</taxon>
    </lineage>
</organism>
<dbReference type="InterPro" id="IPR008351">
    <property type="entry name" value="MAPK_JNK"/>
</dbReference>
<accession>A0ABR1DBF4</accession>
<comment type="function">
    <text evidence="10">Responds to activation by environmental stress and pro-inflammatory cytokines by phosphorylating a number of transcription factors, and thus regulates transcriptional activity.</text>
</comment>
<comment type="similarity">
    <text evidence="1 10">Belongs to the protein kinase superfamily. CMGC Ser/Thr protein kinase family. MAP kinase subfamily.</text>
</comment>
<gene>
    <name evidence="12" type="primary">Necator_chrIV.g13818</name>
    <name evidence="12" type="ORF">RB195_000526</name>
</gene>
<dbReference type="Gene3D" id="3.30.200.20">
    <property type="entry name" value="Phosphorylase Kinase, domain 1"/>
    <property type="match status" value="1"/>
</dbReference>
<evidence type="ECO:0000256" key="4">
    <source>
        <dbReference type="ARBA" id="ARBA00022679"/>
    </source>
</evidence>
<dbReference type="PROSITE" id="PS00108">
    <property type="entry name" value="PROTEIN_KINASE_ST"/>
    <property type="match status" value="1"/>
</dbReference>
<evidence type="ECO:0000256" key="8">
    <source>
        <dbReference type="ARBA" id="ARBA00047592"/>
    </source>
</evidence>
<keyword evidence="3 10" id="KW-0597">Phosphoprotein</keyword>
<dbReference type="InterPro" id="IPR011009">
    <property type="entry name" value="Kinase-like_dom_sf"/>
</dbReference>
<keyword evidence="2 10" id="KW-0723">Serine/threonine-protein kinase</keyword>
<dbReference type="EMBL" id="JAVFWL010000004">
    <property type="protein sequence ID" value="KAK6747376.1"/>
    <property type="molecule type" value="Genomic_DNA"/>
</dbReference>
<dbReference type="PANTHER" id="PTHR24055">
    <property type="entry name" value="MITOGEN-ACTIVATED PROTEIN KINASE"/>
    <property type="match status" value="1"/>
</dbReference>